<dbReference type="EMBL" id="JARAKH010000043">
    <property type="protein sequence ID" value="KAK8379401.1"/>
    <property type="molecule type" value="Genomic_DNA"/>
</dbReference>
<dbReference type="SUPFAM" id="SSF101447">
    <property type="entry name" value="Formin homology 2 domain (FH2 domain)"/>
    <property type="match status" value="1"/>
</dbReference>
<accession>A0AAW0SVG1</accession>
<dbReference type="PROSITE" id="PS50061">
    <property type="entry name" value="ETS_DOMAIN_3"/>
    <property type="match status" value="1"/>
</dbReference>
<dbReference type="InterPro" id="IPR036390">
    <property type="entry name" value="WH_DNA-bd_sf"/>
</dbReference>
<evidence type="ECO:0000259" key="5">
    <source>
        <dbReference type="PROSITE" id="PS50061"/>
    </source>
</evidence>
<dbReference type="GO" id="GO:0030154">
    <property type="term" value="P:cell differentiation"/>
    <property type="evidence" value="ECO:0007669"/>
    <property type="project" value="TreeGrafter"/>
</dbReference>
<sequence>MSSQYSDYSVYSIYPPPAPPPPPPPPREREWMRNEEEEEEDDRPLVIDMGEEEEEEKEEEEGQEEEEEQAMDLRINRDPRGPNPSQPPQTLPPPAPYLGKISSRRKRDRGPKSWEFLMRLLADPRTNPDVIRWEDRSRYTFRLVQPQVIASLWGQRSNKRTLTYNNFARALRYHYHTKYLIRVSERQLVYGCGQPAIQFLNTILHQH</sequence>
<comment type="caution">
    <text evidence="6">The sequence shown here is derived from an EMBL/GenBank/DDBJ whole genome shotgun (WGS) entry which is preliminary data.</text>
</comment>
<proteinExistence type="inferred from homology"/>
<dbReference type="SMART" id="SM00413">
    <property type="entry name" value="ETS"/>
    <property type="match status" value="1"/>
</dbReference>
<dbReference type="Proteomes" id="UP001487740">
    <property type="component" value="Unassembled WGS sequence"/>
</dbReference>
<dbReference type="GO" id="GO:0000981">
    <property type="term" value="F:DNA-binding transcription factor activity, RNA polymerase II-specific"/>
    <property type="evidence" value="ECO:0007669"/>
    <property type="project" value="TreeGrafter"/>
</dbReference>
<feature type="domain" description="ETS" evidence="5">
    <location>
        <begin position="111"/>
        <end position="193"/>
    </location>
</feature>
<dbReference type="InterPro" id="IPR046328">
    <property type="entry name" value="ETS_fam"/>
</dbReference>
<feature type="compositionally biased region" description="Pro residues" evidence="4">
    <location>
        <begin position="81"/>
        <end position="96"/>
    </location>
</feature>
<evidence type="ECO:0000256" key="2">
    <source>
        <dbReference type="ARBA" id="ARBA00023125"/>
    </source>
</evidence>
<feature type="region of interest" description="Disordered" evidence="4">
    <location>
        <begin position="1"/>
        <end position="109"/>
    </location>
</feature>
<name>A0AAW0SVG1_SCYPA</name>
<protein>
    <recommendedName>
        <fullName evidence="5">ETS domain-containing protein</fullName>
    </recommendedName>
</protein>
<dbReference type="PANTHER" id="PTHR11849:SF190">
    <property type="entry name" value="ETS-DOMAIN PROTEIN"/>
    <property type="match status" value="1"/>
</dbReference>
<keyword evidence="2 3" id="KW-0238">DNA-binding</keyword>
<dbReference type="PRINTS" id="PR00454">
    <property type="entry name" value="ETSDOMAIN"/>
</dbReference>
<dbReference type="Gene3D" id="1.10.10.10">
    <property type="entry name" value="Winged helix-like DNA-binding domain superfamily/Winged helix DNA-binding domain"/>
    <property type="match status" value="1"/>
</dbReference>
<evidence type="ECO:0000256" key="3">
    <source>
        <dbReference type="RuleBase" id="RU004019"/>
    </source>
</evidence>
<dbReference type="SUPFAM" id="SSF46785">
    <property type="entry name" value="Winged helix' DNA-binding domain"/>
    <property type="match status" value="1"/>
</dbReference>
<feature type="compositionally biased region" description="Pro residues" evidence="4">
    <location>
        <begin position="14"/>
        <end position="25"/>
    </location>
</feature>
<comment type="subcellular location">
    <subcellularLocation>
        <location evidence="3">Nucleus</location>
    </subcellularLocation>
</comment>
<dbReference type="GO" id="GO:0043565">
    <property type="term" value="F:sequence-specific DNA binding"/>
    <property type="evidence" value="ECO:0007669"/>
    <property type="project" value="InterPro"/>
</dbReference>
<reference evidence="6 7" key="1">
    <citation type="submission" date="2023-03" db="EMBL/GenBank/DDBJ databases">
        <title>High-quality genome of Scylla paramamosain provides insights in environmental adaptation.</title>
        <authorList>
            <person name="Zhang L."/>
        </authorList>
    </citation>
    <scope>NUCLEOTIDE SEQUENCE [LARGE SCALE GENOMIC DNA]</scope>
    <source>
        <strain evidence="6">LZ_2023a</strain>
        <tissue evidence="6">Muscle</tissue>
    </source>
</reference>
<organism evidence="6 7">
    <name type="scientific">Scylla paramamosain</name>
    <name type="common">Mud crab</name>
    <dbReference type="NCBI Taxonomy" id="85552"/>
    <lineage>
        <taxon>Eukaryota</taxon>
        <taxon>Metazoa</taxon>
        <taxon>Ecdysozoa</taxon>
        <taxon>Arthropoda</taxon>
        <taxon>Crustacea</taxon>
        <taxon>Multicrustacea</taxon>
        <taxon>Malacostraca</taxon>
        <taxon>Eumalacostraca</taxon>
        <taxon>Eucarida</taxon>
        <taxon>Decapoda</taxon>
        <taxon>Pleocyemata</taxon>
        <taxon>Brachyura</taxon>
        <taxon>Eubrachyura</taxon>
        <taxon>Portunoidea</taxon>
        <taxon>Portunidae</taxon>
        <taxon>Portuninae</taxon>
        <taxon>Scylla</taxon>
    </lineage>
</organism>
<dbReference type="InterPro" id="IPR000418">
    <property type="entry name" value="Ets_dom"/>
</dbReference>
<evidence type="ECO:0000313" key="6">
    <source>
        <dbReference type="EMBL" id="KAK8379400.1"/>
    </source>
</evidence>
<dbReference type="EMBL" id="JARAKH010000043">
    <property type="protein sequence ID" value="KAK8379400.1"/>
    <property type="molecule type" value="Genomic_DNA"/>
</dbReference>
<comment type="similarity">
    <text evidence="1 3">Belongs to the ETS family.</text>
</comment>
<keyword evidence="3" id="KW-0539">Nucleus</keyword>
<evidence type="ECO:0000313" key="7">
    <source>
        <dbReference type="Proteomes" id="UP001487740"/>
    </source>
</evidence>
<dbReference type="AlphaFoldDB" id="A0AAW0SVG1"/>
<dbReference type="PANTHER" id="PTHR11849">
    <property type="entry name" value="ETS"/>
    <property type="match status" value="1"/>
</dbReference>
<evidence type="ECO:0000256" key="1">
    <source>
        <dbReference type="ARBA" id="ARBA00005562"/>
    </source>
</evidence>
<evidence type="ECO:0000256" key="4">
    <source>
        <dbReference type="SAM" id="MobiDB-lite"/>
    </source>
</evidence>
<dbReference type="GO" id="GO:0005634">
    <property type="term" value="C:nucleus"/>
    <property type="evidence" value="ECO:0007669"/>
    <property type="project" value="UniProtKB-SubCell"/>
</dbReference>
<feature type="compositionally biased region" description="Acidic residues" evidence="4">
    <location>
        <begin position="49"/>
        <end position="70"/>
    </location>
</feature>
<dbReference type="InterPro" id="IPR036388">
    <property type="entry name" value="WH-like_DNA-bd_sf"/>
</dbReference>
<keyword evidence="7" id="KW-1185">Reference proteome</keyword>
<dbReference type="Pfam" id="PF00178">
    <property type="entry name" value="Ets"/>
    <property type="match status" value="1"/>
</dbReference>
<gene>
    <name evidence="6" type="ORF">O3P69_019361</name>
</gene>